<comment type="caution">
    <text evidence="1">The sequence shown here is derived from an EMBL/GenBank/DDBJ whole genome shotgun (WGS) entry which is preliminary data.</text>
</comment>
<evidence type="ECO:0000313" key="1">
    <source>
        <dbReference type="EMBL" id="GHO96443.1"/>
    </source>
</evidence>
<dbReference type="GO" id="GO:0019441">
    <property type="term" value="P:L-tryptophan catabolic process to kynurenine"/>
    <property type="evidence" value="ECO:0007669"/>
    <property type="project" value="InterPro"/>
</dbReference>
<reference evidence="1" key="1">
    <citation type="submission" date="2020-10" db="EMBL/GenBank/DDBJ databases">
        <title>Taxonomic study of unclassified bacteria belonging to the class Ktedonobacteria.</title>
        <authorList>
            <person name="Yabe S."/>
            <person name="Wang C.M."/>
            <person name="Zheng Y."/>
            <person name="Sakai Y."/>
            <person name="Cavaletti L."/>
            <person name="Monciardini P."/>
            <person name="Donadio S."/>
        </authorList>
    </citation>
    <scope>NUCLEOTIDE SEQUENCE</scope>
    <source>
        <strain evidence="1">ID150040</strain>
    </source>
</reference>
<gene>
    <name evidence="1" type="ORF">KSF_064910</name>
</gene>
<protein>
    <submittedName>
        <fullName evidence="1">Uncharacterized protein</fullName>
    </submittedName>
</protein>
<organism evidence="1 2">
    <name type="scientific">Reticulibacter mediterranei</name>
    <dbReference type="NCBI Taxonomy" id="2778369"/>
    <lineage>
        <taxon>Bacteria</taxon>
        <taxon>Bacillati</taxon>
        <taxon>Chloroflexota</taxon>
        <taxon>Ktedonobacteria</taxon>
        <taxon>Ktedonobacterales</taxon>
        <taxon>Reticulibacteraceae</taxon>
        <taxon>Reticulibacter</taxon>
    </lineage>
</organism>
<dbReference type="InterPro" id="IPR037217">
    <property type="entry name" value="Trp/Indoleamine_2_3_dOase-like"/>
</dbReference>
<name>A0A8J3N5F6_9CHLR</name>
<dbReference type="Proteomes" id="UP000597444">
    <property type="component" value="Unassembled WGS sequence"/>
</dbReference>
<dbReference type="SUPFAM" id="SSF140959">
    <property type="entry name" value="Indolic compounds 2,3-dioxygenase-like"/>
    <property type="match status" value="1"/>
</dbReference>
<sequence length="451" mass="50911">MQNRVEQIDNWIVVELPRLNRAVLEKHLTVEDLVVRANHQVLHTAPIPEELTPLQAKQLVVDIGLLGASVGRHRQEADLELLRTPQNSFLSMVASQDNIPFLDYVRRLAQCTHTGHPPRDTYASLVRWNVPTIEVKWQGQVLGYNHSVFHRNVVRTYTGNQGEELFLVLLKKAEALEASVNELLYPIVSGSVQVNSSHALEAAILATKLLDAVHQINLEFTAKNECDQSIFETAHFMDILRQFAIHWTAGDSPPSGAQDPEFIKRDFYLGYQFAGYTNHVYGMFPALLTSERSTLEEAMRLPSIPSLLGSLIGIDADIFANGSPSQLLQLADDYPCVIPYFFLMQANGRVASSHLMLTKRFLFNPMRERDRRNIPDSPLVSNRAGTTGMLETLLEALTKPRRNHMLRGFSRIPLSQLARRQKTEPSKRHTKEELLGMVNFCHQSSAAAFFL</sequence>
<dbReference type="RefSeq" id="WP_220207069.1">
    <property type="nucleotide sequence ID" value="NZ_BNJK01000001.1"/>
</dbReference>
<evidence type="ECO:0000313" key="2">
    <source>
        <dbReference type="Proteomes" id="UP000597444"/>
    </source>
</evidence>
<keyword evidence="2" id="KW-1185">Reference proteome</keyword>
<dbReference type="AlphaFoldDB" id="A0A8J3N5F6"/>
<dbReference type="GO" id="GO:0020037">
    <property type="term" value="F:heme binding"/>
    <property type="evidence" value="ECO:0007669"/>
    <property type="project" value="InterPro"/>
</dbReference>
<accession>A0A8J3N5F6</accession>
<proteinExistence type="predicted"/>
<dbReference type="EMBL" id="BNJK01000001">
    <property type="protein sequence ID" value="GHO96443.1"/>
    <property type="molecule type" value="Genomic_DNA"/>
</dbReference>
<dbReference type="GO" id="GO:0046872">
    <property type="term" value="F:metal ion binding"/>
    <property type="evidence" value="ECO:0007669"/>
    <property type="project" value="InterPro"/>
</dbReference>